<dbReference type="EMBL" id="CP053069">
    <property type="protein sequence ID" value="QJR10638.1"/>
    <property type="molecule type" value="Genomic_DNA"/>
</dbReference>
<organism evidence="5 6">
    <name type="scientific">Usitatibacter rugosus</name>
    <dbReference type="NCBI Taxonomy" id="2732067"/>
    <lineage>
        <taxon>Bacteria</taxon>
        <taxon>Pseudomonadati</taxon>
        <taxon>Pseudomonadota</taxon>
        <taxon>Betaproteobacteria</taxon>
        <taxon>Nitrosomonadales</taxon>
        <taxon>Usitatibacteraceae</taxon>
        <taxon>Usitatibacter</taxon>
    </lineage>
</organism>
<dbReference type="Pfam" id="PF01464">
    <property type="entry name" value="SLT"/>
    <property type="match status" value="1"/>
</dbReference>
<keyword evidence="6" id="KW-1185">Reference proteome</keyword>
<feature type="signal peptide" evidence="2">
    <location>
        <begin position="1"/>
        <end position="29"/>
    </location>
</feature>
<dbReference type="EC" id="4.2.2.-" evidence="5"/>
<dbReference type="InterPro" id="IPR008258">
    <property type="entry name" value="Transglycosylase_SLT_dom_1"/>
</dbReference>
<evidence type="ECO:0000259" key="4">
    <source>
        <dbReference type="Pfam" id="PF13511"/>
    </source>
</evidence>
<dbReference type="GO" id="GO:0000270">
    <property type="term" value="P:peptidoglycan metabolic process"/>
    <property type="evidence" value="ECO:0007669"/>
    <property type="project" value="InterPro"/>
</dbReference>
<dbReference type="KEGG" id="uru:DSM104443_01705"/>
<proteinExistence type="inferred from homology"/>
<accession>A0A6M4GUU0</accession>
<dbReference type="Gene3D" id="1.10.530.10">
    <property type="match status" value="1"/>
</dbReference>
<reference evidence="5 6" key="1">
    <citation type="submission" date="2020-04" db="EMBL/GenBank/DDBJ databases">
        <title>Usitatibacter rugosus gen. nov., sp. nov. and Usitatibacter palustris sp. nov., novel members of Usitatibacteraceae fam. nov. within the order Nitrosomonadales isolated from soil.</title>
        <authorList>
            <person name="Huber K.J."/>
            <person name="Neumann-Schaal M."/>
            <person name="Geppert A."/>
            <person name="Luckner M."/>
            <person name="Wanner G."/>
            <person name="Overmann J."/>
        </authorList>
    </citation>
    <scope>NUCLEOTIDE SEQUENCE [LARGE SCALE GENOMIC DNA]</scope>
    <source>
        <strain evidence="5 6">0125_3</strain>
    </source>
</reference>
<dbReference type="SUPFAM" id="SSF53955">
    <property type="entry name" value="Lysozyme-like"/>
    <property type="match status" value="1"/>
</dbReference>
<dbReference type="Pfam" id="PF13511">
    <property type="entry name" value="DUF4124"/>
    <property type="match status" value="1"/>
</dbReference>
<keyword evidence="2" id="KW-0732">Signal</keyword>
<dbReference type="PROSITE" id="PS00922">
    <property type="entry name" value="TRANSGLYCOSYLASE"/>
    <property type="match status" value="1"/>
</dbReference>
<dbReference type="PANTHER" id="PTHR37423">
    <property type="entry name" value="SOLUBLE LYTIC MUREIN TRANSGLYCOSYLASE-RELATED"/>
    <property type="match status" value="1"/>
</dbReference>
<dbReference type="Proteomes" id="UP000501534">
    <property type="component" value="Chromosome"/>
</dbReference>
<evidence type="ECO:0000313" key="6">
    <source>
        <dbReference type="Proteomes" id="UP000501534"/>
    </source>
</evidence>
<feature type="domain" description="Transglycosylase SLT" evidence="3">
    <location>
        <begin position="87"/>
        <end position="182"/>
    </location>
</feature>
<protein>
    <submittedName>
        <fullName evidence="5">Membrane-bound lytic murein transglycosylase F</fullName>
        <ecNumber evidence="5">4.2.2.-</ecNumber>
    </submittedName>
</protein>
<evidence type="ECO:0000259" key="3">
    <source>
        <dbReference type="Pfam" id="PF01464"/>
    </source>
</evidence>
<dbReference type="PANTHER" id="PTHR37423:SF2">
    <property type="entry name" value="MEMBRANE-BOUND LYTIC MUREIN TRANSGLYCOSYLASE C"/>
    <property type="match status" value="1"/>
</dbReference>
<dbReference type="InterPro" id="IPR025392">
    <property type="entry name" value="DUF4124"/>
</dbReference>
<dbReference type="GO" id="GO:0016020">
    <property type="term" value="C:membrane"/>
    <property type="evidence" value="ECO:0007669"/>
    <property type="project" value="InterPro"/>
</dbReference>
<feature type="domain" description="DUF4124" evidence="4">
    <location>
        <begin position="20"/>
        <end position="54"/>
    </location>
</feature>
<evidence type="ECO:0000256" key="1">
    <source>
        <dbReference type="ARBA" id="ARBA00007734"/>
    </source>
</evidence>
<name>A0A6M4GUU0_9PROT</name>
<dbReference type="GO" id="GO:0008933">
    <property type="term" value="F:peptidoglycan lytic transglycosylase activity"/>
    <property type="evidence" value="ECO:0007669"/>
    <property type="project" value="InterPro"/>
</dbReference>
<dbReference type="InterPro" id="IPR023346">
    <property type="entry name" value="Lysozyme-like_dom_sf"/>
</dbReference>
<feature type="chain" id="PRO_5026733701" evidence="2">
    <location>
        <begin position="30"/>
        <end position="209"/>
    </location>
</feature>
<evidence type="ECO:0000256" key="2">
    <source>
        <dbReference type="SAM" id="SignalP"/>
    </source>
</evidence>
<dbReference type="CDD" id="cd00254">
    <property type="entry name" value="LT-like"/>
    <property type="match status" value="1"/>
</dbReference>
<dbReference type="AlphaFoldDB" id="A0A6M4GUU0"/>
<gene>
    <name evidence="5" type="primary">mltF_2</name>
    <name evidence="5" type="ORF">DSM104443_01705</name>
</gene>
<evidence type="ECO:0000313" key="5">
    <source>
        <dbReference type="EMBL" id="QJR10638.1"/>
    </source>
</evidence>
<comment type="similarity">
    <text evidence="1">Belongs to the transglycosylase Slt family.</text>
</comment>
<keyword evidence="5" id="KW-0456">Lyase</keyword>
<sequence length="209" mass="23013">MPPHMKDISYILAGAILTSALFAPAVARADIYTFTDDKGIKHYTNLPALDRRYKLAWKEGPRATWTATNTYMPSEAEIARYKTIVDVASRTHGVEDSLVHAVITAESAYNPKAVSKAGAQGIMQLMPGTAKRYGVSNSMDPAENIQGGVKYLKFLLTLFNGNKELAIAGYNAGENAVIRNGNRIPPYAETTAYVPKVMEYYRKFEARKG</sequence>
<dbReference type="InterPro" id="IPR000189">
    <property type="entry name" value="Transglyc_AS"/>
</dbReference>